<protein>
    <submittedName>
        <fullName evidence="1">Uncharacterized protein</fullName>
    </submittedName>
</protein>
<dbReference type="Proteomes" id="UP000002274">
    <property type="component" value="Chromosome"/>
</dbReference>
<sequence length="39" mass="4172">MLVVLVFIDTQDGTSCFDNGGFFASDPNQTSHLYVACGT</sequence>
<accession>A2C8S4</accession>
<reference evidence="1 2" key="1">
    <citation type="journal article" date="2007" name="PLoS Genet.">
        <title>Patterns and implications of gene gain and loss in the evolution of Prochlorococcus.</title>
        <authorList>
            <person name="Kettler G.C."/>
            <person name="Martiny A.C."/>
            <person name="Huang K."/>
            <person name="Zucker J."/>
            <person name="Coleman M.L."/>
            <person name="Rodrigue S."/>
            <person name="Chen F."/>
            <person name="Lapidus A."/>
            <person name="Ferriera S."/>
            <person name="Johnson J."/>
            <person name="Steglich C."/>
            <person name="Church G.M."/>
            <person name="Richardson P."/>
            <person name="Chisholm S.W."/>
        </authorList>
    </citation>
    <scope>NUCLEOTIDE SEQUENCE [LARGE SCALE GENOMIC DNA]</scope>
    <source>
        <strain evidence="1 2">MIT 9303</strain>
    </source>
</reference>
<organism evidence="1 2">
    <name type="scientific">Prochlorococcus marinus (strain MIT 9303)</name>
    <dbReference type="NCBI Taxonomy" id="59922"/>
    <lineage>
        <taxon>Bacteria</taxon>
        <taxon>Bacillati</taxon>
        <taxon>Cyanobacteriota</taxon>
        <taxon>Cyanophyceae</taxon>
        <taxon>Synechococcales</taxon>
        <taxon>Prochlorococcaceae</taxon>
        <taxon>Prochlorococcus</taxon>
    </lineage>
</organism>
<proteinExistence type="predicted"/>
<dbReference type="AlphaFoldDB" id="A2C8S4"/>
<dbReference type="HOGENOM" id="CLU_3315226_0_0_3"/>
<name>A2C8S4_PROM3</name>
<dbReference type="KEGG" id="pmf:P9303_11351"/>
<evidence type="ECO:0000313" key="2">
    <source>
        <dbReference type="Proteomes" id="UP000002274"/>
    </source>
</evidence>
<evidence type="ECO:0000313" key="1">
    <source>
        <dbReference type="EMBL" id="ABM77884.1"/>
    </source>
</evidence>
<gene>
    <name evidence="1" type="ordered locus">P9303_11351</name>
</gene>
<dbReference type="STRING" id="59922.P9303_11351"/>
<dbReference type="EMBL" id="CP000554">
    <property type="protein sequence ID" value="ABM77884.1"/>
    <property type="molecule type" value="Genomic_DNA"/>
</dbReference>